<dbReference type="STRING" id="170623.SAMN04244579_01946"/>
<name>A0A1H6TLW1_9GAMM</name>
<protein>
    <submittedName>
        <fullName evidence="1">Uncharacterized protein</fullName>
    </submittedName>
</protein>
<evidence type="ECO:0000313" key="2">
    <source>
        <dbReference type="EMBL" id="SEQ71114.1"/>
    </source>
</evidence>
<dbReference type="AlphaFoldDB" id="A0A1H6TLW1"/>
<sequence>MPRPSFARATPIALPDGARPCILYLPAPGHAPARPSARA</sequence>
<organism evidence="1 3">
    <name type="scientific">Azotobacter beijerinckii</name>
    <dbReference type="NCBI Taxonomy" id="170623"/>
    <lineage>
        <taxon>Bacteria</taxon>
        <taxon>Pseudomonadati</taxon>
        <taxon>Pseudomonadota</taxon>
        <taxon>Gammaproteobacteria</taxon>
        <taxon>Pseudomonadales</taxon>
        <taxon>Pseudomonadaceae</taxon>
        <taxon>Azotobacter</taxon>
    </lineage>
</organism>
<proteinExistence type="predicted"/>
<dbReference type="Proteomes" id="UP000199267">
    <property type="component" value="Unassembled WGS sequence"/>
</dbReference>
<evidence type="ECO:0000313" key="3">
    <source>
        <dbReference type="Proteomes" id="UP000199005"/>
    </source>
</evidence>
<dbReference type="EMBL" id="FOFJ01000016">
    <property type="protein sequence ID" value="SEQ71114.1"/>
    <property type="molecule type" value="Genomic_DNA"/>
</dbReference>
<accession>A0A1H6TLW1</accession>
<dbReference type="Proteomes" id="UP000199005">
    <property type="component" value="Unassembled WGS sequence"/>
</dbReference>
<reference evidence="3 4" key="1">
    <citation type="submission" date="2016-10" db="EMBL/GenBank/DDBJ databases">
        <authorList>
            <person name="de Groot N.N."/>
        </authorList>
    </citation>
    <scope>NUCLEOTIDE SEQUENCE [LARGE SCALE GENOMIC DNA]</scope>
    <source>
        <strain evidence="1 3">DSM 1041</strain>
        <strain evidence="2 4">DSM 378</strain>
    </source>
</reference>
<gene>
    <name evidence="2" type="ORF">SAMN04244573_02112</name>
    <name evidence="1" type="ORF">SAMN04244579_01946</name>
</gene>
<dbReference type="EMBL" id="FNYO01000019">
    <property type="protein sequence ID" value="SEI76732.1"/>
    <property type="molecule type" value="Genomic_DNA"/>
</dbReference>
<evidence type="ECO:0000313" key="1">
    <source>
        <dbReference type="EMBL" id="SEI76732.1"/>
    </source>
</evidence>
<evidence type="ECO:0000313" key="4">
    <source>
        <dbReference type="Proteomes" id="UP000199267"/>
    </source>
</evidence>